<dbReference type="InterPro" id="IPR016747">
    <property type="entry name" value="Phosphotransbutyrylase"/>
</dbReference>
<keyword evidence="1" id="KW-0472">Membrane</keyword>
<dbReference type="Pfam" id="PF04892">
    <property type="entry name" value="VanZ"/>
    <property type="match status" value="1"/>
</dbReference>
<feature type="transmembrane region" description="Helical" evidence="1">
    <location>
        <begin position="84"/>
        <end position="101"/>
    </location>
</feature>
<evidence type="ECO:0000259" key="2">
    <source>
        <dbReference type="Pfam" id="PF04892"/>
    </source>
</evidence>
<feature type="transmembrane region" description="Helical" evidence="1">
    <location>
        <begin position="20"/>
        <end position="39"/>
    </location>
</feature>
<sequence>MRRVTDAVRTGEELDTKRLIRILAWSCTLIWMGIIFYLSSQPATQSAHLSTGVKNELLSILSHCIPGIENMEFRSLDFYIRKNAHFIAYFILGTLTLFALVQNEARKPANLALLICLLYAISDEFHQLFIPGRSGQFRDVLIDGAGAVLGVLLTTIVIRRFSRRF</sequence>
<dbReference type="NCBIfam" id="NF037970">
    <property type="entry name" value="vanZ_1"/>
    <property type="match status" value="1"/>
</dbReference>
<accession>A0ABR6YW75</accession>
<protein>
    <submittedName>
        <fullName evidence="3">VanZ family protein</fullName>
    </submittedName>
</protein>
<name>A0ABR6YW75_9FIRM</name>
<comment type="caution">
    <text evidence="3">The sequence shown here is derived from an EMBL/GenBank/DDBJ whole genome shotgun (WGS) entry which is preliminary data.</text>
</comment>
<feature type="domain" description="VanZ-like" evidence="2">
    <location>
        <begin position="27"/>
        <end position="156"/>
    </location>
</feature>
<dbReference type="InterPro" id="IPR006976">
    <property type="entry name" value="VanZ-like"/>
</dbReference>
<feature type="transmembrane region" description="Helical" evidence="1">
    <location>
        <begin position="140"/>
        <end position="158"/>
    </location>
</feature>
<keyword evidence="4" id="KW-1185">Reference proteome</keyword>
<feature type="transmembrane region" description="Helical" evidence="1">
    <location>
        <begin position="108"/>
        <end position="128"/>
    </location>
</feature>
<dbReference type="PANTHER" id="PTHR28008">
    <property type="entry name" value="DOMAIN PROTEIN, PUTATIVE (AFU_ORTHOLOGUE AFUA_3G10980)-RELATED"/>
    <property type="match status" value="1"/>
</dbReference>
<keyword evidence="1" id="KW-0812">Transmembrane</keyword>
<evidence type="ECO:0000313" key="3">
    <source>
        <dbReference type="EMBL" id="MBC3899376.1"/>
    </source>
</evidence>
<gene>
    <name evidence="3" type="ORF">GH811_07085</name>
</gene>
<evidence type="ECO:0000313" key="4">
    <source>
        <dbReference type="Proteomes" id="UP000622405"/>
    </source>
</evidence>
<keyword evidence="1" id="KW-1133">Transmembrane helix</keyword>
<proteinExistence type="predicted"/>
<evidence type="ECO:0000256" key="1">
    <source>
        <dbReference type="SAM" id="Phobius"/>
    </source>
</evidence>
<dbReference type="PANTHER" id="PTHR28008:SF1">
    <property type="entry name" value="DOMAIN PROTEIN, PUTATIVE (AFU_ORTHOLOGUE AFUA_3G10980)-RELATED"/>
    <property type="match status" value="1"/>
</dbReference>
<reference evidence="3 4" key="1">
    <citation type="journal article" date="2020" name="mSystems">
        <title>Defining Genomic and Predicted Metabolic Features of the Acetobacterium Genus.</title>
        <authorList>
            <person name="Ross D.E."/>
            <person name="Marshall C.W."/>
            <person name="Gulliver D."/>
            <person name="May H.D."/>
            <person name="Norman R.S."/>
        </authorList>
    </citation>
    <scope>NUCLEOTIDE SEQUENCE [LARGE SCALE GENOMIC DNA]</scope>
    <source>
        <strain evidence="3 4">DSM 4132</strain>
    </source>
</reference>
<dbReference type="EMBL" id="WJBE01000005">
    <property type="protein sequence ID" value="MBC3899376.1"/>
    <property type="molecule type" value="Genomic_DNA"/>
</dbReference>
<dbReference type="PIRSF" id="PIRSF019083">
    <property type="entry name" value="UCP019083_VanZ"/>
    <property type="match status" value="1"/>
</dbReference>
<dbReference type="Proteomes" id="UP000622405">
    <property type="component" value="Unassembled WGS sequence"/>
</dbReference>
<organism evidence="3 4">
    <name type="scientific">Acetobacterium malicum</name>
    <dbReference type="NCBI Taxonomy" id="52692"/>
    <lineage>
        <taxon>Bacteria</taxon>
        <taxon>Bacillati</taxon>
        <taxon>Bacillota</taxon>
        <taxon>Clostridia</taxon>
        <taxon>Eubacteriales</taxon>
        <taxon>Eubacteriaceae</taxon>
        <taxon>Acetobacterium</taxon>
    </lineage>
</organism>